<evidence type="ECO:0000313" key="2">
    <source>
        <dbReference type="Proteomes" id="UP000805704"/>
    </source>
</evidence>
<name>A0ACB7FA54_NIBAL</name>
<comment type="caution">
    <text evidence="1">The sequence shown here is derived from an EMBL/GenBank/DDBJ whole genome shotgun (WGS) entry which is preliminary data.</text>
</comment>
<dbReference type="EMBL" id="CM024802">
    <property type="protein sequence ID" value="KAG8011056.1"/>
    <property type="molecule type" value="Genomic_DNA"/>
</dbReference>
<reference evidence="1" key="1">
    <citation type="submission" date="2020-04" db="EMBL/GenBank/DDBJ databases">
        <title>A chromosome-scale assembly and high-density genetic map of the yellow drum (Nibea albiflora) genome.</title>
        <authorList>
            <person name="Xu D."/>
            <person name="Zhang W."/>
            <person name="Chen R."/>
            <person name="Tan P."/>
            <person name="Wang L."/>
            <person name="Song H."/>
            <person name="Tian L."/>
            <person name="Zhu Q."/>
            <person name="Wang B."/>
        </authorList>
    </citation>
    <scope>NUCLEOTIDE SEQUENCE</scope>
    <source>
        <strain evidence="1">ZJHYS-2018</strain>
    </source>
</reference>
<feature type="non-terminal residue" evidence="1">
    <location>
        <position position="712"/>
    </location>
</feature>
<protein>
    <submittedName>
        <fullName evidence="1">Solute carrier family 22 member 6</fullName>
    </submittedName>
</protein>
<proteinExistence type="predicted"/>
<organism evidence="1 2">
    <name type="scientific">Nibea albiflora</name>
    <name type="common">Yellow drum</name>
    <name type="synonym">Corvina albiflora</name>
    <dbReference type="NCBI Taxonomy" id="240163"/>
    <lineage>
        <taxon>Eukaryota</taxon>
        <taxon>Metazoa</taxon>
        <taxon>Chordata</taxon>
        <taxon>Craniata</taxon>
        <taxon>Vertebrata</taxon>
        <taxon>Euteleostomi</taxon>
        <taxon>Actinopterygii</taxon>
        <taxon>Neopterygii</taxon>
        <taxon>Teleostei</taxon>
        <taxon>Neoteleostei</taxon>
        <taxon>Acanthomorphata</taxon>
        <taxon>Eupercaria</taxon>
        <taxon>Sciaenidae</taxon>
        <taxon>Nibea</taxon>
    </lineage>
</organism>
<keyword evidence="2" id="KW-1185">Reference proteome</keyword>
<evidence type="ECO:0000313" key="1">
    <source>
        <dbReference type="EMBL" id="KAG8011056.1"/>
    </source>
</evidence>
<dbReference type="Proteomes" id="UP000805704">
    <property type="component" value="Chromosome 14"/>
</dbReference>
<accession>A0ACB7FA54</accession>
<gene>
    <name evidence="1" type="primary">SLC22A6.3</name>
    <name evidence="1" type="ORF">GBF38_005706</name>
</gene>
<sequence length="712" mass="78284">MEARGMNFDEILGLIGGFGKFQKILYVWICVPQIFLAFHMLVSVFTGAVPPHVCRSTWPLVEAPASSNGNLSQLPAPDFRPELSCTALSNHSRAVALGDGHHTGDCPGGWNYSTETFQSTVVTQWDLVCDNANLNNVGSSIYMFGLLVGALVFGSLSDKYGRRIIILINLAIQTIFGVGAAFAPNFYVYIALRFMVGTSISGVIMNAFVLGTEWTGSKQRMLAGIITDYFFGFGYILLAGVAYLIRDWRKLQLAISVPGFLFIFYIWVLPKSARWLMANNRKEEAWELIRRAAQMNGKPLTKDLEMCQVHKTEGKAELKTKHSFIDLVRTPKMRKQSLIVFYLWFANVLVYYGLSLNISDFGMNIYLTQMIFGLVEMPARTITLFTLNRSRKISQLAFLAVGGTACLLTIFIPSGTDTHRGFVFLFFFPMESFCLTFLSSLPDLSVIKTVLAMIGKFGITASLSIIYVYSAEVFPTVIRQNGIGMGSVCARTGGVLAPMMHLLKSISPQAPMALCGLCPLLGSALTLLLPETANRPLPDTIEDVEGSSLSEEHGGVKPVPEISLRKTEHLKQHQEELMNNKSTSCQQLADKLAYSTPSLKLDKEEEEPLSSVRGSSPLCRHMELVVGQMALARAFLGLGVQSAAPRRSASCQSLRGPLFWRRTKQCGGNKNPDTLKTRVYDLGQLSISAAAVFNPQCSSKVGPYIAAGVNAR</sequence>